<gene>
    <name evidence="3" type="ORF">BQ4739_LOCUS3934</name>
</gene>
<reference evidence="3 4" key="1">
    <citation type="submission" date="2016-10" db="EMBL/GenBank/DDBJ databases">
        <authorList>
            <person name="Cai Z."/>
        </authorList>
    </citation>
    <scope>NUCLEOTIDE SEQUENCE [LARGE SCALE GENOMIC DNA]</scope>
</reference>
<evidence type="ECO:0000313" key="3">
    <source>
        <dbReference type="EMBL" id="SZX63382.1"/>
    </source>
</evidence>
<keyword evidence="2" id="KW-0732">Signal</keyword>
<feature type="compositionally biased region" description="Polar residues" evidence="1">
    <location>
        <begin position="61"/>
        <end position="90"/>
    </location>
</feature>
<name>A0A383VF66_TETOB</name>
<accession>A0A383VF66</accession>
<keyword evidence="4" id="KW-1185">Reference proteome</keyword>
<organism evidence="3 4">
    <name type="scientific">Tetradesmus obliquus</name>
    <name type="common">Green alga</name>
    <name type="synonym">Acutodesmus obliquus</name>
    <dbReference type="NCBI Taxonomy" id="3088"/>
    <lineage>
        <taxon>Eukaryota</taxon>
        <taxon>Viridiplantae</taxon>
        <taxon>Chlorophyta</taxon>
        <taxon>core chlorophytes</taxon>
        <taxon>Chlorophyceae</taxon>
        <taxon>CS clade</taxon>
        <taxon>Sphaeropleales</taxon>
        <taxon>Scenedesmaceae</taxon>
        <taxon>Tetradesmus</taxon>
    </lineage>
</organism>
<evidence type="ECO:0000256" key="1">
    <source>
        <dbReference type="SAM" id="MobiDB-lite"/>
    </source>
</evidence>
<dbReference type="EMBL" id="FNXT01000311">
    <property type="protein sequence ID" value="SZX63382.1"/>
    <property type="molecule type" value="Genomic_DNA"/>
</dbReference>
<evidence type="ECO:0000313" key="4">
    <source>
        <dbReference type="Proteomes" id="UP000256970"/>
    </source>
</evidence>
<dbReference type="Proteomes" id="UP000256970">
    <property type="component" value="Unassembled WGS sequence"/>
</dbReference>
<feature type="signal peptide" evidence="2">
    <location>
        <begin position="1"/>
        <end position="21"/>
    </location>
</feature>
<feature type="compositionally biased region" description="Low complexity" evidence="1">
    <location>
        <begin position="91"/>
        <end position="102"/>
    </location>
</feature>
<evidence type="ECO:0000256" key="2">
    <source>
        <dbReference type="SAM" id="SignalP"/>
    </source>
</evidence>
<dbReference type="AlphaFoldDB" id="A0A383VF66"/>
<protein>
    <submittedName>
        <fullName evidence="3">Uncharacterized protein</fullName>
    </submittedName>
</protein>
<proteinExistence type="predicted"/>
<sequence>MARSFAALVMVSMVLAVAVQAHAGRKMQQLSQQVGSRATAAQADTAAKINAAIDGNMKVKPSQNPSGAVTVNSAHTQKPTPGSASVTTMISSTSKSSQGAAASAGTAVAAQSATGAKINAAASGAKPTKPAAAPAPKVTTTIATTSKTGQGAALSAGTSTAAQAATGAMINSAASGAKPATKP</sequence>
<feature type="region of interest" description="Disordered" evidence="1">
    <location>
        <begin position="56"/>
        <end position="102"/>
    </location>
</feature>
<feature type="chain" id="PRO_5017046054" evidence="2">
    <location>
        <begin position="22"/>
        <end position="183"/>
    </location>
</feature>